<keyword evidence="4 7" id="KW-0812">Transmembrane</keyword>
<evidence type="ECO:0000256" key="3">
    <source>
        <dbReference type="ARBA" id="ARBA00022448"/>
    </source>
</evidence>
<keyword evidence="5 7" id="KW-1133">Transmembrane helix</keyword>
<comment type="similarity">
    <text evidence="2">Belongs to the major facilitator superfamily. TCR/Tet family.</text>
</comment>
<dbReference type="InterPro" id="IPR001958">
    <property type="entry name" value="Tet-R_TetA/multi-R_MdtG-like"/>
</dbReference>
<dbReference type="RefSeq" id="WP_244894673.1">
    <property type="nucleotide sequence ID" value="NZ_FXAY01000002.1"/>
</dbReference>
<dbReference type="PROSITE" id="PS00216">
    <property type="entry name" value="SUGAR_TRANSPORT_1"/>
    <property type="match status" value="1"/>
</dbReference>
<feature type="transmembrane region" description="Helical" evidence="7">
    <location>
        <begin position="179"/>
        <end position="197"/>
    </location>
</feature>
<evidence type="ECO:0000256" key="4">
    <source>
        <dbReference type="ARBA" id="ARBA00022692"/>
    </source>
</evidence>
<feature type="transmembrane region" description="Helical" evidence="7">
    <location>
        <begin position="325"/>
        <end position="347"/>
    </location>
</feature>
<dbReference type="InterPro" id="IPR020846">
    <property type="entry name" value="MFS_dom"/>
</dbReference>
<dbReference type="Proteomes" id="UP000193244">
    <property type="component" value="Unassembled WGS sequence"/>
</dbReference>
<dbReference type="PROSITE" id="PS50850">
    <property type="entry name" value="MFS"/>
    <property type="match status" value="1"/>
</dbReference>
<proteinExistence type="inferred from homology"/>
<feature type="transmembrane region" description="Helical" evidence="7">
    <location>
        <begin position="359"/>
        <end position="380"/>
    </location>
</feature>
<feature type="transmembrane region" description="Helical" evidence="7">
    <location>
        <begin position="301"/>
        <end position="319"/>
    </location>
</feature>
<evidence type="ECO:0000256" key="7">
    <source>
        <dbReference type="SAM" id="Phobius"/>
    </source>
</evidence>
<dbReference type="EMBL" id="FXAY01000002">
    <property type="protein sequence ID" value="SMG27597.1"/>
    <property type="molecule type" value="Genomic_DNA"/>
</dbReference>
<dbReference type="SUPFAM" id="SSF103473">
    <property type="entry name" value="MFS general substrate transporter"/>
    <property type="match status" value="1"/>
</dbReference>
<feature type="transmembrane region" description="Helical" evidence="7">
    <location>
        <begin position="386"/>
        <end position="405"/>
    </location>
</feature>
<comment type="subcellular location">
    <subcellularLocation>
        <location evidence="1">Cell membrane</location>
        <topology evidence="1">Multi-pass membrane protein</topology>
    </subcellularLocation>
</comment>
<dbReference type="Gene3D" id="1.20.1720.10">
    <property type="entry name" value="Multidrug resistance protein D"/>
    <property type="match status" value="1"/>
</dbReference>
<dbReference type="STRING" id="150121.SAMN06296010_1431"/>
<dbReference type="AlphaFoldDB" id="A0A1X7JHQ0"/>
<dbReference type="GO" id="GO:0005886">
    <property type="term" value="C:plasma membrane"/>
    <property type="evidence" value="ECO:0007669"/>
    <property type="project" value="UniProtKB-SubCell"/>
</dbReference>
<dbReference type="Pfam" id="PF07690">
    <property type="entry name" value="MFS_1"/>
    <property type="match status" value="1"/>
</dbReference>
<dbReference type="PANTHER" id="PTHR23506">
    <property type="entry name" value="GH10249P"/>
    <property type="match status" value="1"/>
</dbReference>
<dbReference type="InterPro" id="IPR005829">
    <property type="entry name" value="Sugar_transporter_CS"/>
</dbReference>
<keyword evidence="10" id="KW-1185">Reference proteome</keyword>
<keyword evidence="3" id="KW-0813">Transport</keyword>
<dbReference type="InterPro" id="IPR050930">
    <property type="entry name" value="MFS_Vesicular_Transporter"/>
</dbReference>
<feature type="domain" description="Major facilitator superfamily (MFS) profile" evidence="8">
    <location>
        <begin position="24"/>
        <end position="412"/>
    </location>
</feature>
<evidence type="ECO:0000313" key="10">
    <source>
        <dbReference type="Proteomes" id="UP000193244"/>
    </source>
</evidence>
<dbReference type="CDD" id="cd17325">
    <property type="entry name" value="MFS_MdtG_SLC18_like"/>
    <property type="match status" value="1"/>
</dbReference>
<feature type="transmembrane region" description="Helical" evidence="7">
    <location>
        <begin position="89"/>
        <end position="109"/>
    </location>
</feature>
<dbReference type="InterPro" id="IPR011701">
    <property type="entry name" value="MFS"/>
</dbReference>
<feature type="transmembrane region" description="Helical" evidence="7">
    <location>
        <begin position="115"/>
        <end position="137"/>
    </location>
</feature>
<dbReference type="Gene3D" id="1.20.1250.20">
    <property type="entry name" value="MFS general substrate transporter like domains"/>
    <property type="match status" value="1"/>
</dbReference>
<evidence type="ECO:0000256" key="6">
    <source>
        <dbReference type="ARBA" id="ARBA00023136"/>
    </source>
</evidence>
<reference evidence="10" key="1">
    <citation type="submission" date="2017-04" db="EMBL/GenBank/DDBJ databases">
        <authorList>
            <person name="Varghese N."/>
            <person name="Submissions S."/>
        </authorList>
    </citation>
    <scope>NUCLEOTIDE SEQUENCE [LARGE SCALE GENOMIC DNA]</scope>
    <source>
        <strain evidence="10">VKM Ac-2510</strain>
    </source>
</reference>
<evidence type="ECO:0000259" key="8">
    <source>
        <dbReference type="PROSITE" id="PS50850"/>
    </source>
</evidence>
<evidence type="ECO:0000256" key="5">
    <source>
        <dbReference type="ARBA" id="ARBA00022989"/>
    </source>
</evidence>
<keyword evidence="6 7" id="KW-0472">Membrane</keyword>
<dbReference type="InterPro" id="IPR036259">
    <property type="entry name" value="MFS_trans_sf"/>
</dbReference>
<dbReference type="PANTHER" id="PTHR23506:SF23">
    <property type="entry name" value="GH10249P"/>
    <property type="match status" value="1"/>
</dbReference>
<dbReference type="GO" id="GO:0022857">
    <property type="term" value="F:transmembrane transporter activity"/>
    <property type="evidence" value="ECO:0007669"/>
    <property type="project" value="InterPro"/>
</dbReference>
<feature type="transmembrane region" description="Helical" evidence="7">
    <location>
        <begin position="56"/>
        <end position="77"/>
    </location>
</feature>
<protein>
    <submittedName>
        <fullName evidence="9">Predicted arabinose efflux permease, MFS family</fullName>
    </submittedName>
</protein>
<dbReference type="PRINTS" id="PR01035">
    <property type="entry name" value="TCRTETA"/>
</dbReference>
<organism evidence="9 10">
    <name type="scientific">Agreia pratensis</name>
    <dbReference type="NCBI Taxonomy" id="150121"/>
    <lineage>
        <taxon>Bacteria</taxon>
        <taxon>Bacillati</taxon>
        <taxon>Actinomycetota</taxon>
        <taxon>Actinomycetes</taxon>
        <taxon>Micrococcales</taxon>
        <taxon>Microbacteriaceae</taxon>
        <taxon>Agreia</taxon>
    </lineage>
</organism>
<evidence type="ECO:0000256" key="2">
    <source>
        <dbReference type="ARBA" id="ARBA00007520"/>
    </source>
</evidence>
<gene>
    <name evidence="9" type="ORF">SAMN06296010_1431</name>
</gene>
<accession>A0A1X7JHQ0</accession>
<evidence type="ECO:0000313" key="9">
    <source>
        <dbReference type="EMBL" id="SMG27597.1"/>
    </source>
</evidence>
<feature type="transmembrane region" description="Helical" evidence="7">
    <location>
        <begin position="25"/>
        <end position="50"/>
    </location>
</feature>
<name>A0A1X7JHQ0_9MICO</name>
<evidence type="ECO:0000256" key="1">
    <source>
        <dbReference type="ARBA" id="ARBA00004651"/>
    </source>
</evidence>
<feature type="transmembrane region" description="Helical" evidence="7">
    <location>
        <begin position="149"/>
        <end position="173"/>
    </location>
</feature>
<sequence length="424" mass="42946">MPRLPALLRRRGATAAPRERLSRDVYVLGLIAFFVMVGFGVVVPVLPVFVRSFGVGYAEVGAVVSAFALMRLVASPFVGKLIDLIGERVVLAVGIGIVAVSSGLVGIAADYPHLLILRGVGGIGSAMFTVAAMTLLLGTTSAAHRARAVGFYQGGFLIGGMTGPAIGGLLATISLTAPFFFYAGTLAVAGIVGLVLLRPRAKLVDGQAAAGVPDADGSENPLVPLRDVLRDARFRAACLANFAQGWNSFGVRSALIPVIVVEVIKGPSSFTGIAFAIAAVAQTLALGPAARFIDRAGRKPALVLALALAAVLTVAISFSGDIVTLTILLSLYGVVSAFLGIAPAASVGDVVGRRGGRGVAIFSMSSDVGAIAGPLVAGALVDAFSFPVAFGVGAVFFVAASLYSLRMPASVSAAPASVRATTKG</sequence>